<dbReference type="Proteomes" id="UP000886885">
    <property type="component" value="Chromosome 2D"/>
</dbReference>
<protein>
    <submittedName>
        <fullName evidence="2">Uncharacterized protein</fullName>
    </submittedName>
</protein>
<dbReference type="EMBL" id="JAAWWB010000004">
    <property type="protein sequence ID" value="KAG6785238.1"/>
    <property type="molecule type" value="Genomic_DNA"/>
</dbReference>
<evidence type="ECO:0000313" key="3">
    <source>
        <dbReference type="Proteomes" id="UP000886885"/>
    </source>
</evidence>
<feature type="compositionally biased region" description="Polar residues" evidence="1">
    <location>
        <begin position="19"/>
        <end position="32"/>
    </location>
</feature>
<sequence>MCNTPSAPLSKEIDIPITFPSSPSKLSKSNGNTRKKMAEVKAAAAAGFDTARAAAQKAKAEFQRVSNRSRTSTRASVQNKL</sequence>
<accession>A0A8X8AIS1</accession>
<comment type="caution">
    <text evidence="2">The sequence shown here is derived from an EMBL/GenBank/DDBJ whole genome shotgun (WGS) entry which is preliminary data.</text>
</comment>
<proteinExistence type="predicted"/>
<feature type="compositionally biased region" description="Polar residues" evidence="1">
    <location>
        <begin position="64"/>
        <end position="81"/>
    </location>
</feature>
<dbReference type="AlphaFoldDB" id="A0A8X8AIS1"/>
<feature type="region of interest" description="Disordered" evidence="1">
    <location>
        <begin position="60"/>
        <end position="81"/>
    </location>
</feature>
<name>A0A8X8AIS1_POPTO</name>
<feature type="region of interest" description="Disordered" evidence="1">
    <location>
        <begin position="1"/>
        <end position="34"/>
    </location>
</feature>
<evidence type="ECO:0000256" key="1">
    <source>
        <dbReference type="SAM" id="MobiDB-lite"/>
    </source>
</evidence>
<gene>
    <name evidence="2" type="ORF">POTOM_010968</name>
</gene>
<reference evidence="2" key="1">
    <citation type="journal article" date="2020" name="bioRxiv">
        <title>Hybrid origin of Populus tomentosa Carr. identified through genome sequencing and phylogenomic analysis.</title>
        <authorList>
            <person name="An X."/>
            <person name="Gao K."/>
            <person name="Chen Z."/>
            <person name="Li J."/>
            <person name="Yang X."/>
            <person name="Yang X."/>
            <person name="Zhou J."/>
            <person name="Guo T."/>
            <person name="Zhao T."/>
            <person name="Huang S."/>
            <person name="Miao D."/>
            <person name="Khan W.U."/>
            <person name="Rao P."/>
            <person name="Ye M."/>
            <person name="Lei B."/>
            <person name="Liao W."/>
            <person name="Wang J."/>
            <person name="Ji L."/>
            <person name="Li Y."/>
            <person name="Guo B."/>
            <person name="Mustafa N.S."/>
            <person name="Li S."/>
            <person name="Yun Q."/>
            <person name="Keller S.R."/>
            <person name="Mao J."/>
            <person name="Zhang R."/>
            <person name="Strauss S.H."/>
        </authorList>
    </citation>
    <scope>NUCLEOTIDE SEQUENCE</scope>
    <source>
        <strain evidence="2">GM15</strain>
        <tissue evidence="2">Leaf</tissue>
    </source>
</reference>
<evidence type="ECO:0000313" key="2">
    <source>
        <dbReference type="EMBL" id="KAG6785238.1"/>
    </source>
</evidence>
<organism evidence="2 3">
    <name type="scientific">Populus tomentosa</name>
    <name type="common">Chinese white poplar</name>
    <dbReference type="NCBI Taxonomy" id="118781"/>
    <lineage>
        <taxon>Eukaryota</taxon>
        <taxon>Viridiplantae</taxon>
        <taxon>Streptophyta</taxon>
        <taxon>Embryophyta</taxon>
        <taxon>Tracheophyta</taxon>
        <taxon>Spermatophyta</taxon>
        <taxon>Magnoliopsida</taxon>
        <taxon>eudicotyledons</taxon>
        <taxon>Gunneridae</taxon>
        <taxon>Pentapetalae</taxon>
        <taxon>rosids</taxon>
        <taxon>fabids</taxon>
        <taxon>Malpighiales</taxon>
        <taxon>Salicaceae</taxon>
        <taxon>Saliceae</taxon>
        <taxon>Populus</taxon>
    </lineage>
</organism>
<keyword evidence="3" id="KW-1185">Reference proteome</keyword>